<dbReference type="Pfam" id="PF22456">
    <property type="entry name" value="PqqF-like_C_4"/>
    <property type="match status" value="1"/>
</dbReference>
<dbReference type="GO" id="GO:0046872">
    <property type="term" value="F:metal ion binding"/>
    <property type="evidence" value="ECO:0007669"/>
    <property type="project" value="UniProtKB-KW"/>
</dbReference>
<dbReference type="InterPro" id="IPR007863">
    <property type="entry name" value="Peptidase_M16_C"/>
</dbReference>
<dbReference type="Pfam" id="PF00675">
    <property type="entry name" value="Peptidase_M16"/>
    <property type="match status" value="1"/>
</dbReference>
<dbReference type="InterPro" id="IPR011249">
    <property type="entry name" value="Metalloenz_LuxS/M16"/>
</dbReference>
<sequence length="899" mass="105948">MSLEKSSNDNRNYEYYVLDNMLKVLLISDDKMLDGSCVLTVGVGSAQEKVNGLAHFLEHMLFMGSEKYPDESYFMNYISKNGGMTNAFTANTQTTYFFTIKMDKLIEAMDILAQFFISPLLKQNSVNREMKAVNAEHSKNLSNDQRILYELQKKIYVKNHPYKHFSTGTYETLNLPNIYDELRKFHKKYYASQLMNLVIGINNTIKIDELKKIIADTFGKIAKNDTVVVHKYGPIVESKKIVRCVPDNNINTISLLFNIASVDYKNHKDISFVLLHILSHEGKNSFFDAYKDNGWIFSILGEINEQSDDYSVVRIHIKLSDEGFKNRKDIIKNIIEYVKVMKQSCRTEEFKKLYDERVQMYKNNFELWSVPDISDFSIAMSSKLLTDVDPRELISFPTKFTSYENIIDDLEKVLIDLANENLSLVMCSKYYEDKYDKVLKKHKYYKTRYMIEQFEKFGSKNNNNITFQLPDYNKYVATNYKLINDVTMSTPLKLGDNIYYIFNSSFKMPLATIMLTFTFPYDMLTEEKFAAMHLLHTAIMHDYNAEMYLISTSDNHVMGGYDRNKFTIHISGFNDKLNELADFAIKMFNHIPTEKALTSSKLKIKDMIEEFKTCELLLRMPTYIDKMLLKNAYTPIDIEDQIDKLTIDRCINIQNELLSKVERLVYVSGNVTVDYANSIIKKITDGIKYNEYKLTDTDRDDLIKYDTCEINVVKNINKTTPDSFVGYCIYLFSYIMKDEWWNYMIFQLIAYYILENPFFDSLRTKQQLGYIVRLMPINKGDTYYNNMYLQFFVQSNNKISFIQDRIDEFIDNYSVKVLKMTDDEFENYKIALIEKYKKPFQTLEEFSNHYYSCIVDKSFAYDFKEVMIKQIPLFTKDRFLEMYKKYIMKRKTFICCIEN</sequence>
<dbReference type="PANTHER" id="PTHR43690:SF18">
    <property type="entry name" value="INSULIN-DEGRADING ENZYME-RELATED"/>
    <property type="match status" value="1"/>
</dbReference>
<dbReference type="GO" id="GO:0051603">
    <property type="term" value="P:proteolysis involved in protein catabolic process"/>
    <property type="evidence" value="ECO:0007669"/>
    <property type="project" value="TreeGrafter"/>
</dbReference>
<dbReference type="PROSITE" id="PS00143">
    <property type="entry name" value="INSULINASE"/>
    <property type="match status" value="1"/>
</dbReference>
<dbReference type="Pfam" id="PF05193">
    <property type="entry name" value="Peptidase_M16_C"/>
    <property type="match status" value="1"/>
</dbReference>
<evidence type="ECO:0000256" key="2">
    <source>
        <dbReference type="ARBA" id="ARBA00007261"/>
    </source>
</evidence>
<protein>
    <recommendedName>
        <fullName evidence="13">Peptidase M16 N-terminal domain-containing protein</fullName>
    </recommendedName>
</protein>
<comment type="cofactor">
    <cofactor evidence="1">
        <name>Zn(2+)</name>
        <dbReference type="ChEBI" id="CHEBI:29105"/>
    </cofactor>
</comment>
<feature type="domain" description="Peptidase M16 N-terminal" evidence="8">
    <location>
        <begin position="24"/>
        <end position="155"/>
    </location>
</feature>
<keyword evidence="3" id="KW-0645">Protease</keyword>
<evidence type="ECO:0000256" key="7">
    <source>
        <dbReference type="ARBA" id="ARBA00023049"/>
    </source>
</evidence>
<name>A0A6C0EBY8_9ZZZZ</name>
<dbReference type="Pfam" id="PF16187">
    <property type="entry name" value="Peptidase_M16_M"/>
    <property type="match status" value="1"/>
</dbReference>
<keyword evidence="6" id="KW-0862">Zinc</keyword>
<feature type="domain" description="Coenzyme PQQ synthesis protein F-like C-terminal lobe" evidence="11">
    <location>
        <begin position="753"/>
        <end position="850"/>
    </location>
</feature>
<dbReference type="FunFam" id="3.30.830.10:FF:000012">
    <property type="entry name" value="Protease 3"/>
    <property type="match status" value="1"/>
</dbReference>
<dbReference type="InterPro" id="IPR001431">
    <property type="entry name" value="Pept_M16_Zn_BS"/>
</dbReference>
<dbReference type="Gene3D" id="3.30.830.10">
    <property type="entry name" value="Metalloenzyme, LuxS/M16 peptidase-like"/>
    <property type="match status" value="4"/>
</dbReference>
<dbReference type="InterPro" id="IPR054734">
    <property type="entry name" value="PqqF-like_C_4"/>
</dbReference>
<dbReference type="SUPFAM" id="SSF63411">
    <property type="entry name" value="LuxS/MPP-like metallohydrolase"/>
    <property type="match status" value="4"/>
</dbReference>
<accession>A0A6C0EBY8</accession>
<dbReference type="GO" id="GO:0005829">
    <property type="term" value="C:cytosol"/>
    <property type="evidence" value="ECO:0007669"/>
    <property type="project" value="TreeGrafter"/>
</dbReference>
<evidence type="ECO:0008006" key="13">
    <source>
        <dbReference type="Google" id="ProtNLM"/>
    </source>
</evidence>
<organism evidence="12">
    <name type="scientific">viral metagenome</name>
    <dbReference type="NCBI Taxonomy" id="1070528"/>
    <lineage>
        <taxon>unclassified sequences</taxon>
        <taxon>metagenomes</taxon>
        <taxon>organismal metagenomes</taxon>
    </lineage>
</organism>
<evidence type="ECO:0000256" key="4">
    <source>
        <dbReference type="ARBA" id="ARBA00022723"/>
    </source>
</evidence>
<dbReference type="GO" id="GO:0043171">
    <property type="term" value="P:peptide catabolic process"/>
    <property type="evidence" value="ECO:0007669"/>
    <property type="project" value="TreeGrafter"/>
</dbReference>
<feature type="domain" description="Peptidase M16 C-terminal" evidence="9">
    <location>
        <begin position="179"/>
        <end position="352"/>
    </location>
</feature>
<evidence type="ECO:0000256" key="6">
    <source>
        <dbReference type="ARBA" id="ARBA00022833"/>
    </source>
</evidence>
<comment type="similarity">
    <text evidence="2">Belongs to the peptidase M16 family.</text>
</comment>
<dbReference type="AlphaFoldDB" id="A0A6C0EBY8"/>
<dbReference type="GO" id="GO:0004222">
    <property type="term" value="F:metalloendopeptidase activity"/>
    <property type="evidence" value="ECO:0007669"/>
    <property type="project" value="InterPro"/>
</dbReference>
<evidence type="ECO:0000259" key="10">
    <source>
        <dbReference type="Pfam" id="PF16187"/>
    </source>
</evidence>
<evidence type="ECO:0000256" key="1">
    <source>
        <dbReference type="ARBA" id="ARBA00001947"/>
    </source>
</evidence>
<dbReference type="GO" id="GO:0005739">
    <property type="term" value="C:mitochondrion"/>
    <property type="evidence" value="ECO:0007669"/>
    <property type="project" value="TreeGrafter"/>
</dbReference>
<evidence type="ECO:0000256" key="3">
    <source>
        <dbReference type="ARBA" id="ARBA00022670"/>
    </source>
</evidence>
<evidence type="ECO:0000259" key="8">
    <source>
        <dbReference type="Pfam" id="PF00675"/>
    </source>
</evidence>
<dbReference type="InterPro" id="IPR032632">
    <property type="entry name" value="Peptidase_M16_M"/>
</dbReference>
<dbReference type="PANTHER" id="PTHR43690">
    <property type="entry name" value="NARDILYSIN"/>
    <property type="match status" value="1"/>
</dbReference>
<dbReference type="InterPro" id="IPR050626">
    <property type="entry name" value="Peptidase_M16"/>
</dbReference>
<evidence type="ECO:0000256" key="5">
    <source>
        <dbReference type="ARBA" id="ARBA00022801"/>
    </source>
</evidence>
<dbReference type="EMBL" id="MN739778">
    <property type="protein sequence ID" value="QHT26050.1"/>
    <property type="molecule type" value="Genomic_DNA"/>
</dbReference>
<evidence type="ECO:0000313" key="12">
    <source>
        <dbReference type="EMBL" id="QHT26050.1"/>
    </source>
</evidence>
<evidence type="ECO:0000259" key="11">
    <source>
        <dbReference type="Pfam" id="PF22456"/>
    </source>
</evidence>
<keyword evidence="7" id="KW-0482">Metalloprotease</keyword>
<evidence type="ECO:0000259" key="9">
    <source>
        <dbReference type="Pfam" id="PF05193"/>
    </source>
</evidence>
<reference evidence="12" key="1">
    <citation type="journal article" date="2020" name="Nature">
        <title>Giant virus diversity and host interactions through global metagenomics.</title>
        <authorList>
            <person name="Schulz F."/>
            <person name="Roux S."/>
            <person name="Paez-Espino D."/>
            <person name="Jungbluth S."/>
            <person name="Walsh D.A."/>
            <person name="Denef V.J."/>
            <person name="McMahon K.D."/>
            <person name="Konstantinidis K.T."/>
            <person name="Eloe-Fadrosh E.A."/>
            <person name="Kyrpides N.C."/>
            <person name="Woyke T."/>
        </authorList>
    </citation>
    <scope>NUCLEOTIDE SEQUENCE</scope>
    <source>
        <strain evidence="12">GVMAG-M-3300023179-27</strain>
    </source>
</reference>
<keyword evidence="4" id="KW-0479">Metal-binding</keyword>
<proteinExistence type="inferred from homology"/>
<dbReference type="InterPro" id="IPR011765">
    <property type="entry name" value="Pept_M16_N"/>
</dbReference>
<keyword evidence="5" id="KW-0378">Hydrolase</keyword>
<feature type="domain" description="Peptidase M16 middle/third" evidence="10">
    <location>
        <begin position="375"/>
        <end position="637"/>
    </location>
</feature>